<organism evidence="2 3">
    <name type="scientific">Limoniibacter endophyticus</name>
    <dbReference type="NCBI Taxonomy" id="1565040"/>
    <lineage>
        <taxon>Bacteria</taxon>
        <taxon>Pseudomonadati</taxon>
        <taxon>Pseudomonadota</taxon>
        <taxon>Alphaproteobacteria</taxon>
        <taxon>Hyphomicrobiales</taxon>
        <taxon>Bartonellaceae</taxon>
        <taxon>Limoniibacter</taxon>
    </lineage>
</organism>
<dbReference type="RefSeq" id="WP_189492480.1">
    <property type="nucleotide sequence ID" value="NZ_BMZO01000011.1"/>
</dbReference>
<proteinExistence type="predicted"/>
<dbReference type="Pfam" id="PF20557">
    <property type="entry name" value="DnaT_2"/>
    <property type="match status" value="1"/>
</dbReference>
<name>A0A8J3DUU9_9HYPH</name>
<dbReference type="Proteomes" id="UP000641137">
    <property type="component" value="Unassembled WGS sequence"/>
</dbReference>
<reference evidence="2" key="2">
    <citation type="submission" date="2020-09" db="EMBL/GenBank/DDBJ databases">
        <authorList>
            <person name="Sun Q."/>
            <person name="Kim S."/>
        </authorList>
    </citation>
    <scope>NUCLEOTIDE SEQUENCE</scope>
    <source>
        <strain evidence="2">KCTC 42097</strain>
    </source>
</reference>
<reference evidence="2" key="1">
    <citation type="journal article" date="2014" name="Int. J. Syst. Evol. Microbiol.">
        <title>Complete genome sequence of Corynebacterium casei LMG S-19264T (=DSM 44701T), isolated from a smear-ripened cheese.</title>
        <authorList>
            <consortium name="US DOE Joint Genome Institute (JGI-PGF)"/>
            <person name="Walter F."/>
            <person name="Albersmeier A."/>
            <person name="Kalinowski J."/>
            <person name="Ruckert C."/>
        </authorList>
    </citation>
    <scope>NUCLEOTIDE SEQUENCE</scope>
    <source>
        <strain evidence="2">KCTC 42097</strain>
    </source>
</reference>
<gene>
    <name evidence="2" type="ORF">GCM10010136_31930</name>
</gene>
<dbReference type="EMBL" id="BMZO01000011">
    <property type="protein sequence ID" value="GHC79414.1"/>
    <property type="molecule type" value="Genomic_DNA"/>
</dbReference>
<comment type="caution">
    <text evidence="2">The sequence shown here is derived from an EMBL/GenBank/DDBJ whole genome shotgun (WGS) entry which is preliminary data.</text>
</comment>
<dbReference type="AlphaFoldDB" id="A0A8J3DUU9"/>
<evidence type="ECO:0000313" key="3">
    <source>
        <dbReference type="Proteomes" id="UP000641137"/>
    </source>
</evidence>
<accession>A0A8J3DUU9</accession>
<evidence type="ECO:0000259" key="1">
    <source>
        <dbReference type="Pfam" id="PF20557"/>
    </source>
</evidence>
<evidence type="ECO:0000313" key="2">
    <source>
        <dbReference type="EMBL" id="GHC79414.1"/>
    </source>
</evidence>
<keyword evidence="3" id="KW-1185">Reference proteome</keyword>
<dbReference type="InterPro" id="IPR046787">
    <property type="entry name" value="DnaT_2"/>
</dbReference>
<protein>
    <recommendedName>
        <fullName evidence="1">Putative DnaT-like domain-containing protein</fullName>
    </recommendedName>
</protein>
<sequence>MTPYGSLDGFSAYAEAMGYDVPVGAVAPALMRGSVYVDGTYGSKFVGQPADPTQDRAWPRTGVPGIAVDQVPPRIEYAAYEAALAELRTPGSLSIIVTGAGRVVREKVGEIEVQYANPGGDAVADAKPVLTVIEGLVAPFLKTDTHVPAIMVV</sequence>
<feature type="domain" description="Putative DnaT-like" evidence="1">
    <location>
        <begin position="4"/>
        <end position="142"/>
    </location>
</feature>